<keyword evidence="4" id="KW-1185">Reference proteome</keyword>
<dbReference type="Gene3D" id="1.10.10.10">
    <property type="entry name" value="Winged helix-like DNA-binding domain superfamily/Winged helix DNA-binding domain"/>
    <property type="match status" value="1"/>
</dbReference>
<evidence type="ECO:0000313" key="3">
    <source>
        <dbReference type="EMBL" id="SMD34821.1"/>
    </source>
</evidence>
<dbReference type="OrthoDB" id="3211555at2"/>
<name>A0A1W2GE01_REIFA</name>
<dbReference type="NCBIfam" id="TIGR02937">
    <property type="entry name" value="sigma70-ECF"/>
    <property type="match status" value="1"/>
</dbReference>
<dbReference type="SUPFAM" id="SSF88946">
    <property type="entry name" value="Sigma2 domain of RNA polymerase sigma factors"/>
    <property type="match status" value="1"/>
</dbReference>
<proteinExistence type="predicted"/>
<evidence type="ECO:0000259" key="2">
    <source>
        <dbReference type="Pfam" id="PF08281"/>
    </source>
</evidence>
<reference evidence="3 4" key="1">
    <citation type="submission" date="2017-04" db="EMBL/GenBank/DDBJ databases">
        <authorList>
            <person name="Afonso C.L."/>
            <person name="Miller P.J."/>
            <person name="Scott M.A."/>
            <person name="Spackman E."/>
            <person name="Goraichik I."/>
            <person name="Dimitrov K.M."/>
            <person name="Suarez D.L."/>
            <person name="Swayne D.E."/>
        </authorList>
    </citation>
    <scope>NUCLEOTIDE SEQUENCE [LARGE SCALE GENOMIC DNA]</scope>
    <source>
        <strain evidence="3 4">DSM 26133</strain>
    </source>
</reference>
<dbReference type="AlphaFoldDB" id="A0A1W2GE01"/>
<dbReference type="InterPro" id="IPR052704">
    <property type="entry name" value="ECF_Sigma-70_Domain"/>
</dbReference>
<feature type="domain" description="RNA polymerase sigma-70 region 2" evidence="1">
    <location>
        <begin position="9"/>
        <end position="69"/>
    </location>
</feature>
<gene>
    <name evidence="3" type="ORF">SAMN04488029_2195</name>
</gene>
<dbReference type="Gene3D" id="1.10.1740.10">
    <property type="match status" value="1"/>
</dbReference>
<dbReference type="InterPro" id="IPR007627">
    <property type="entry name" value="RNA_pol_sigma70_r2"/>
</dbReference>
<dbReference type="SUPFAM" id="SSF88659">
    <property type="entry name" value="Sigma3 and sigma4 domains of RNA polymerase sigma factors"/>
    <property type="match status" value="1"/>
</dbReference>
<evidence type="ECO:0000313" key="4">
    <source>
        <dbReference type="Proteomes" id="UP000192472"/>
    </source>
</evidence>
<organism evidence="3 4">
    <name type="scientific">Reichenbachiella faecimaris</name>
    <dbReference type="NCBI Taxonomy" id="692418"/>
    <lineage>
        <taxon>Bacteria</taxon>
        <taxon>Pseudomonadati</taxon>
        <taxon>Bacteroidota</taxon>
        <taxon>Cytophagia</taxon>
        <taxon>Cytophagales</taxon>
        <taxon>Reichenbachiellaceae</taxon>
        <taxon>Reichenbachiella</taxon>
    </lineage>
</organism>
<accession>A0A1W2GE01</accession>
<dbReference type="InterPro" id="IPR013325">
    <property type="entry name" value="RNA_pol_sigma_r2"/>
</dbReference>
<protein>
    <submittedName>
        <fullName evidence="3">RNA polymerase sigma factor, sigma-70 family</fullName>
    </submittedName>
</protein>
<dbReference type="InterPro" id="IPR036388">
    <property type="entry name" value="WH-like_DNA-bd_sf"/>
</dbReference>
<dbReference type="PANTHER" id="PTHR30173:SF36">
    <property type="entry name" value="ECF RNA POLYMERASE SIGMA FACTOR SIGJ"/>
    <property type="match status" value="1"/>
</dbReference>
<dbReference type="InterPro" id="IPR014284">
    <property type="entry name" value="RNA_pol_sigma-70_dom"/>
</dbReference>
<dbReference type="EMBL" id="FWYF01000002">
    <property type="protein sequence ID" value="SMD34821.1"/>
    <property type="molecule type" value="Genomic_DNA"/>
</dbReference>
<dbReference type="GO" id="GO:0003677">
    <property type="term" value="F:DNA binding"/>
    <property type="evidence" value="ECO:0007669"/>
    <property type="project" value="InterPro"/>
</dbReference>
<evidence type="ECO:0000259" key="1">
    <source>
        <dbReference type="Pfam" id="PF04542"/>
    </source>
</evidence>
<dbReference type="Pfam" id="PF08281">
    <property type="entry name" value="Sigma70_r4_2"/>
    <property type="match status" value="1"/>
</dbReference>
<dbReference type="InterPro" id="IPR013324">
    <property type="entry name" value="RNA_pol_sigma_r3/r4-like"/>
</dbReference>
<feature type="domain" description="RNA polymerase sigma factor 70 region 4 type 2" evidence="2">
    <location>
        <begin position="100"/>
        <end position="152"/>
    </location>
</feature>
<dbReference type="Proteomes" id="UP000192472">
    <property type="component" value="Unassembled WGS sequence"/>
</dbReference>
<dbReference type="RefSeq" id="WP_084372859.1">
    <property type="nucleotide sequence ID" value="NZ_FWYF01000002.1"/>
</dbReference>
<dbReference type="PANTHER" id="PTHR30173">
    <property type="entry name" value="SIGMA 19 FACTOR"/>
    <property type="match status" value="1"/>
</dbReference>
<dbReference type="Pfam" id="PF04542">
    <property type="entry name" value="Sigma70_r2"/>
    <property type="match status" value="1"/>
</dbReference>
<dbReference type="InterPro" id="IPR013249">
    <property type="entry name" value="RNA_pol_sigma70_r4_t2"/>
</dbReference>
<dbReference type="STRING" id="692418.SAMN04488029_2195"/>
<sequence>MSQAEAALYRPLLHTIAYKIVGCSAIAEDMVQDTFLNWFKKERQEVKDAKAYLISSVRNLSINHLKKKKDELFENMTPNLPSFSINADISYLDIKQEISESLAVLLKKLAPAERAVFVLKEVFNFEYSDLPSIIGKTSDNCRQLLSRAQQKLNQEKERFALEPHKLSTLIGNFKKATLGEFEGLIKSLKEDIPAETK</sequence>
<dbReference type="GO" id="GO:0006352">
    <property type="term" value="P:DNA-templated transcription initiation"/>
    <property type="evidence" value="ECO:0007669"/>
    <property type="project" value="InterPro"/>
</dbReference>
<dbReference type="GO" id="GO:0016987">
    <property type="term" value="F:sigma factor activity"/>
    <property type="evidence" value="ECO:0007669"/>
    <property type="project" value="InterPro"/>
</dbReference>